<sequence>MAEKLRVVHYINQFFGQLGGEDAASTGIRTETKPVGPGLSLQAALGERAEIVATIICGDNYIAEQLEKVTDEIVEIIRGYNPDMFFAGPAFNAGRYGVACGSICAAVKKKLAIPAVTAMYAENPGKEIYATDIFILKAGDNARKMADETRKMAQFAYKLHDGTLERDPEKEGFYERGWMVLKKHEDMASKRAVDMLLDKLHGRPFKTEIPMPTEEKVDAPAPIKDLSAATVALITDGALCPQGNPDGMRTGNSTTFFVYSVEGKDTLTKEEYTCVHGGFDTSFVLQDPNRLVPLDALRILSGEGFVKMHEAFLSTSGLTTPVTSSVSIAKGMIDYVRSHSIDAAILTST</sequence>
<gene>
    <name evidence="3" type="ORF">SAMN02745823_00439</name>
</gene>
<dbReference type="NCBIfam" id="TIGR01918">
    <property type="entry name" value="various_sel_PB"/>
    <property type="match status" value="1"/>
</dbReference>
<reference evidence="3 4" key="1">
    <citation type="submission" date="2016-11" db="EMBL/GenBank/DDBJ databases">
        <authorList>
            <person name="Jaros S."/>
            <person name="Januszkiewicz K."/>
            <person name="Wedrychowicz H."/>
        </authorList>
    </citation>
    <scope>NUCLEOTIDE SEQUENCE [LARGE SCALE GENOMIC DNA]</scope>
    <source>
        <strain evidence="3 4">DSM 10068</strain>
    </source>
</reference>
<dbReference type="STRING" id="1123282.SAMN02745823_00439"/>
<dbReference type="GO" id="GO:0050485">
    <property type="term" value="F:oxidoreductase activity, acting on X-H and Y-H to form an X-Y bond, with a disulfide as acceptor"/>
    <property type="evidence" value="ECO:0007669"/>
    <property type="project" value="InterPro"/>
</dbReference>
<dbReference type="InterPro" id="IPR010187">
    <property type="entry name" value="Various_sel_PB"/>
</dbReference>
<keyword evidence="2" id="KW-0560">Oxidoreductase</keyword>
<organism evidence="3 4">
    <name type="scientific">Sporobacter termitidis DSM 10068</name>
    <dbReference type="NCBI Taxonomy" id="1123282"/>
    <lineage>
        <taxon>Bacteria</taxon>
        <taxon>Bacillati</taxon>
        <taxon>Bacillota</taxon>
        <taxon>Clostridia</taxon>
        <taxon>Eubacteriales</taxon>
        <taxon>Oscillospiraceae</taxon>
        <taxon>Sporobacter</taxon>
    </lineage>
</organism>
<dbReference type="EMBL" id="FQXV01000001">
    <property type="protein sequence ID" value="SHH60313.1"/>
    <property type="molecule type" value="Genomic_DNA"/>
</dbReference>
<name>A0A1M5UCA1_9FIRM</name>
<dbReference type="Proteomes" id="UP000183995">
    <property type="component" value="Unassembled WGS sequence"/>
</dbReference>
<keyword evidence="4" id="KW-1185">Reference proteome</keyword>
<evidence type="ECO:0000313" key="4">
    <source>
        <dbReference type="Proteomes" id="UP000183995"/>
    </source>
</evidence>
<dbReference type="Pfam" id="PF07355">
    <property type="entry name" value="GRDB"/>
    <property type="match status" value="1"/>
</dbReference>
<protein>
    <submittedName>
        <fullName evidence="3">Glycine reductase</fullName>
    </submittedName>
</protein>
<dbReference type="OrthoDB" id="9764267at2"/>
<dbReference type="AlphaFoldDB" id="A0A1M5UCA1"/>
<proteinExistence type="predicted"/>
<evidence type="ECO:0000256" key="1">
    <source>
        <dbReference type="ARBA" id="ARBA00022933"/>
    </source>
</evidence>
<evidence type="ECO:0000313" key="3">
    <source>
        <dbReference type="EMBL" id="SHH60313.1"/>
    </source>
</evidence>
<evidence type="ECO:0000256" key="2">
    <source>
        <dbReference type="ARBA" id="ARBA00023002"/>
    </source>
</evidence>
<keyword evidence="1" id="KW-0712">Selenocysteine</keyword>
<accession>A0A1M5UCA1</accession>